<sequence length="494" mass="51555">MAGDGGKGNGKGGGKGGAIKLAAGALAGLPVMLLVVMLLPVIVVVSLLAQAQSARACVEGASSWVAWAQAIAEDDSHGYSQPNRDKGVDYDCASLVWYALKNAGLDVGSVPFGTADMDPVMRKAGFSVIDASDSSQVQAGDVLWRQGHTEIAMGGGRYVGAHQDEDGGVLGRQPGDQTGDEISVRDYPPVFTRIYRLSSGTGQAVSSSTGSSSGSLVGMDEQAARAWFGGRQGPDDACSAYAYGQCTWWSCMRGYRIGWKKIGSFWGNGQDWASSAAAAGFRTTRTAPVAGALMSVPAGVLGSSAAYGHVAVVESVDAGKGTVTTSEKGKDSRVYSRTLPIVNGATYILPDTEITGTGSSSGSSQADAVSSCSIEAVSGQSSAGSSDSDGVRATPARAKAIARRKMKAYGWGDDQWDCLSRMWEKESGWQWNAENPDSGAYGIPQSLPASKMASAGVDWKTNAATQIAWGLDYIRTRYKTPCGAWAMWNTQGWY</sequence>
<feature type="transmembrane region" description="Helical" evidence="1">
    <location>
        <begin position="21"/>
        <end position="49"/>
    </location>
</feature>
<proteinExistence type="predicted"/>
<protein>
    <submittedName>
        <fullName evidence="2">CHAP domain protein</fullName>
    </submittedName>
</protein>
<dbReference type="InterPro" id="IPR038765">
    <property type="entry name" value="Papain-like_cys_pep_sf"/>
</dbReference>
<dbReference type="Pfam" id="PF05257">
    <property type="entry name" value="CHAP"/>
    <property type="match status" value="1"/>
</dbReference>
<keyword evidence="1" id="KW-0472">Membrane</keyword>
<evidence type="ECO:0000313" key="3">
    <source>
        <dbReference type="Proteomes" id="UP000070092"/>
    </source>
</evidence>
<dbReference type="InterPro" id="IPR023346">
    <property type="entry name" value="Lysozyme-like_dom_sf"/>
</dbReference>
<dbReference type="RefSeq" id="WP_047285612.1">
    <property type="nucleotide sequence ID" value="NZ_CP022723.1"/>
</dbReference>
<evidence type="ECO:0000313" key="2">
    <source>
        <dbReference type="EMBL" id="KWZ82298.1"/>
    </source>
</evidence>
<dbReference type="EMBL" id="LRPO01000016">
    <property type="protein sequence ID" value="KWZ82298.1"/>
    <property type="molecule type" value="Genomic_DNA"/>
</dbReference>
<comment type="caution">
    <text evidence="2">The sequence shown here is derived from an EMBL/GenBank/DDBJ whole genome shotgun (WGS) entry which is preliminary data.</text>
</comment>
<name>A0A0H2PNB7_BIFBI</name>
<organism evidence="2 3">
    <name type="scientific">Bifidobacterium bifidum</name>
    <dbReference type="NCBI Taxonomy" id="1681"/>
    <lineage>
        <taxon>Bacteria</taxon>
        <taxon>Bacillati</taxon>
        <taxon>Actinomycetota</taxon>
        <taxon>Actinomycetes</taxon>
        <taxon>Bifidobacteriales</taxon>
        <taxon>Bifidobacteriaceae</taxon>
        <taxon>Bifidobacterium</taxon>
    </lineage>
</organism>
<dbReference type="SUPFAM" id="SSF54001">
    <property type="entry name" value="Cysteine proteinases"/>
    <property type="match status" value="2"/>
</dbReference>
<reference evidence="2 3" key="1">
    <citation type="submission" date="2016-01" db="EMBL/GenBank/DDBJ databases">
        <authorList>
            <person name="Oliw E.H."/>
        </authorList>
    </citation>
    <scope>NUCLEOTIDE SEQUENCE [LARGE SCALE GENOMIC DNA]</scope>
    <source>
        <strain evidence="2 3">MJR8628B</strain>
    </source>
</reference>
<dbReference type="Gene3D" id="3.90.1720.10">
    <property type="entry name" value="endopeptidase domain like (from Nostoc punctiforme)"/>
    <property type="match status" value="2"/>
</dbReference>
<dbReference type="PATRIC" id="fig|1681.46.peg.1551"/>
<dbReference type="AlphaFoldDB" id="A0A0H2PNB7"/>
<dbReference type="InterPro" id="IPR008044">
    <property type="entry name" value="Phage_lysin"/>
</dbReference>
<accession>A0A0H2PNB7</accession>
<gene>
    <name evidence="2" type="ORF">HMPREF3196_00379</name>
</gene>
<dbReference type="SUPFAM" id="SSF53955">
    <property type="entry name" value="Lysozyme-like"/>
    <property type="match status" value="1"/>
</dbReference>
<keyword evidence="1" id="KW-1133">Transmembrane helix</keyword>
<evidence type="ECO:0000256" key="1">
    <source>
        <dbReference type="SAM" id="Phobius"/>
    </source>
</evidence>
<dbReference type="Pfam" id="PF05382">
    <property type="entry name" value="Amidase_5"/>
    <property type="match status" value="1"/>
</dbReference>
<dbReference type="InterPro" id="IPR007921">
    <property type="entry name" value="CHAP_dom"/>
</dbReference>
<dbReference type="PROSITE" id="PS50911">
    <property type="entry name" value="CHAP"/>
    <property type="match status" value="1"/>
</dbReference>
<keyword evidence="1" id="KW-0812">Transmembrane</keyword>
<dbReference type="Proteomes" id="UP000070092">
    <property type="component" value="Unassembled WGS sequence"/>
</dbReference>